<dbReference type="InterPro" id="IPR036322">
    <property type="entry name" value="WD40_repeat_dom_sf"/>
</dbReference>
<evidence type="ECO:0000313" key="10">
    <source>
        <dbReference type="Proteomes" id="UP000319731"/>
    </source>
</evidence>
<dbReference type="GO" id="GO:0046872">
    <property type="term" value="F:metal ion binding"/>
    <property type="evidence" value="ECO:0007669"/>
    <property type="project" value="UniProtKB-KW"/>
</dbReference>
<keyword evidence="3" id="KW-0479">Metal-binding</keyword>
<keyword evidence="6" id="KW-0106">Calcium</keyword>
<dbReference type="RefSeq" id="XP_031022378.1">
    <property type="nucleotide sequence ID" value="XM_031171651.1"/>
</dbReference>
<dbReference type="PROSITE" id="PS00678">
    <property type="entry name" value="WD_REPEATS_1"/>
    <property type="match status" value="1"/>
</dbReference>
<proteinExistence type="inferred from homology"/>
<dbReference type="GeneID" id="42006948"/>
<dbReference type="SUPFAM" id="SSF53649">
    <property type="entry name" value="Alkaline phosphatase-like"/>
    <property type="match status" value="1"/>
</dbReference>
<evidence type="ECO:0000256" key="3">
    <source>
        <dbReference type="ARBA" id="ARBA00022723"/>
    </source>
</evidence>
<dbReference type="Proteomes" id="UP000319731">
    <property type="component" value="Unassembled WGS sequence"/>
</dbReference>
<feature type="repeat" description="WD" evidence="7">
    <location>
        <begin position="744"/>
        <end position="766"/>
    </location>
</feature>
<dbReference type="InterPro" id="IPR050738">
    <property type="entry name" value="Sulfatase"/>
</dbReference>
<dbReference type="EMBL" id="QEAO01000056">
    <property type="protein sequence ID" value="TPX30798.1"/>
    <property type="molecule type" value="Genomic_DNA"/>
</dbReference>
<dbReference type="GO" id="GO:0004065">
    <property type="term" value="F:arylsulfatase activity"/>
    <property type="evidence" value="ECO:0007669"/>
    <property type="project" value="TreeGrafter"/>
</dbReference>
<evidence type="ECO:0000313" key="9">
    <source>
        <dbReference type="EMBL" id="TPX30798.1"/>
    </source>
</evidence>
<evidence type="ECO:0000256" key="6">
    <source>
        <dbReference type="ARBA" id="ARBA00022837"/>
    </source>
</evidence>
<dbReference type="Pfam" id="PF00400">
    <property type="entry name" value="WD40"/>
    <property type="match status" value="1"/>
</dbReference>
<protein>
    <recommendedName>
        <fullName evidence="8">Sulfatase N-terminal domain-containing protein</fullName>
    </recommendedName>
</protein>
<reference evidence="9 10" key="1">
    <citation type="journal article" date="2019" name="Sci. Rep.">
        <title>Comparative genomics of chytrid fungi reveal insights into the obligate biotrophic and pathogenic lifestyle of Synchytrium endobioticum.</title>
        <authorList>
            <person name="van de Vossenberg B.T.L.H."/>
            <person name="Warris S."/>
            <person name="Nguyen H.D.T."/>
            <person name="van Gent-Pelzer M.P.E."/>
            <person name="Joly D.L."/>
            <person name="van de Geest H.C."/>
            <person name="Bonants P.J.M."/>
            <person name="Smith D.S."/>
            <person name="Levesque C.A."/>
            <person name="van der Lee T.A.J."/>
        </authorList>
    </citation>
    <scope>NUCLEOTIDE SEQUENCE [LARGE SCALE GENOMIC DNA]</scope>
    <source>
        <strain evidence="9 10">JEL517</strain>
    </source>
</reference>
<dbReference type="InterPro" id="IPR000917">
    <property type="entry name" value="Sulfatase_N"/>
</dbReference>
<dbReference type="Gene3D" id="2.130.10.10">
    <property type="entry name" value="YVTN repeat-like/Quinoprotein amine dehydrogenase"/>
    <property type="match status" value="1"/>
</dbReference>
<keyword evidence="5" id="KW-0378">Hydrolase</keyword>
<dbReference type="PANTHER" id="PTHR42693:SF33">
    <property type="entry name" value="ARYLSULFATASE"/>
    <property type="match status" value="1"/>
</dbReference>
<dbReference type="AlphaFoldDB" id="A0A507BU09"/>
<comment type="caution">
    <text evidence="9">The sequence shown here is derived from an EMBL/GenBank/DDBJ whole genome shotgun (WGS) entry which is preliminary data.</text>
</comment>
<evidence type="ECO:0000256" key="4">
    <source>
        <dbReference type="ARBA" id="ARBA00022737"/>
    </source>
</evidence>
<dbReference type="InterPro" id="IPR001680">
    <property type="entry name" value="WD40_rpt"/>
</dbReference>
<evidence type="ECO:0000256" key="2">
    <source>
        <dbReference type="ARBA" id="ARBA00022574"/>
    </source>
</evidence>
<name>A0A507BU09_9FUNG</name>
<dbReference type="STRING" id="1806994.A0A507BU09"/>
<dbReference type="CDD" id="cd16025">
    <property type="entry name" value="PAS_like"/>
    <property type="match status" value="1"/>
</dbReference>
<gene>
    <name evidence="9" type="ORF">SmJEL517_g05725</name>
</gene>
<comment type="similarity">
    <text evidence="1">Belongs to the sulfatase family.</text>
</comment>
<evidence type="ECO:0000259" key="8">
    <source>
        <dbReference type="Pfam" id="PF00884"/>
    </source>
</evidence>
<evidence type="ECO:0000256" key="7">
    <source>
        <dbReference type="PROSITE-ProRule" id="PRU00221"/>
    </source>
</evidence>
<evidence type="ECO:0000256" key="1">
    <source>
        <dbReference type="ARBA" id="ARBA00008779"/>
    </source>
</evidence>
<evidence type="ECO:0000256" key="5">
    <source>
        <dbReference type="ARBA" id="ARBA00022801"/>
    </source>
</evidence>
<dbReference type="Pfam" id="PF00884">
    <property type="entry name" value="Sulfatase"/>
    <property type="match status" value="1"/>
</dbReference>
<dbReference type="SUPFAM" id="SSF50978">
    <property type="entry name" value="WD40 repeat-like"/>
    <property type="match status" value="1"/>
</dbReference>
<dbReference type="Gene3D" id="3.30.1120.10">
    <property type="match status" value="1"/>
</dbReference>
<dbReference type="PROSITE" id="PS00149">
    <property type="entry name" value="SULFATASE_2"/>
    <property type="match status" value="1"/>
</dbReference>
<keyword evidence="2 7" id="KW-0853">WD repeat</keyword>
<sequence>MTKGQPNFLVIIVDDMGFSDLTSFGGEIDTPNLDKLANDGIRLTGYHTASTCSPTRSMIFSGTDNHIAGLGQMREFLERNGAPFAGKAGYEGYLNFQVAALPEILQDHGYFTALSGKWHLGLTKDTSPFARGFEKVFTLLPGAGNHYAYEPQFEQKARPEGAVPHQIYMEDDKFIDLADLPENFYSTTTFTDKMLEFWKQQKESGDSRPFLSFMTYTAPHWPIQAPAEVIAKYKGRYDAGPDVIRAERLERLKKLGLVPKDVVAHPIVNLLGTKPWDELTDEQRKISARIMETYAAMVDIVDQNVGRLVDYLRETGELDNTFILFQSDNGAEGVTMEAFATMGLDVGKVIRSYYDQSYDNIGQKNSYHAYGPRWAQAATAPSRMFKAWVTEGGIRVPCIIHYPTLFKQPTISHEFSTCMDLLPTILDLAGVPHPGKVFRGRQVYEPRGKSLVPYLTGNAPRVHDKESTHGWELFGMQAIRKGDWKAILIPQRDADPTWELYNLESDPAELNDLALKEPATLKSLVAYWTAYADETGTVSAGTIRLHDAWTEGHPVSNDEKRPRPPLIVTNEPLGFWLKGAHQVTILKTPFRLEPHFASDLMDIATCYHVLGDAVGAKAWIISHVSKSLNYTAYDVKWVPMSARFVVLGQHSRGTGCLQVMEIDQGQIKLTHEAEKPTALKCATFGASSLNQRHIAIGDYGGRMCCYDLEHTDLPVYAVKAHDELVNCIDGCGGGSSVNSGPPEIVTASRDGAVKIWDVRQKDKPVATMAPAKGDATRDVWTVAFGNSYNDDERVVAAGYENGDVKLFDLRTMTTLWETNVKNGVVSIEFDRKDVKMNKMVVSGLEAAFHVYDLRTQHPTEGFASVSEKLSDDSTIWTVKHLPQDRDVFVTSGGGGSLHLWKYGYPNQRSKKDKEDKYNVGVAGTIEALNHSKVAEQPVNAFDWSPDKKGLCVFTAFDQMVRVGVVTKL</sequence>
<dbReference type="InterPro" id="IPR017850">
    <property type="entry name" value="Alkaline_phosphatase_core_sf"/>
</dbReference>
<dbReference type="Gene3D" id="3.40.720.10">
    <property type="entry name" value="Alkaline Phosphatase, subunit A"/>
    <property type="match status" value="1"/>
</dbReference>
<accession>A0A507BU09</accession>
<keyword evidence="10" id="KW-1185">Reference proteome</keyword>
<organism evidence="9 10">
    <name type="scientific">Synchytrium microbalum</name>
    <dbReference type="NCBI Taxonomy" id="1806994"/>
    <lineage>
        <taxon>Eukaryota</taxon>
        <taxon>Fungi</taxon>
        <taxon>Fungi incertae sedis</taxon>
        <taxon>Chytridiomycota</taxon>
        <taxon>Chytridiomycota incertae sedis</taxon>
        <taxon>Chytridiomycetes</taxon>
        <taxon>Synchytriales</taxon>
        <taxon>Synchytriaceae</taxon>
        <taxon>Synchytrium</taxon>
    </lineage>
</organism>
<dbReference type="InterPro" id="IPR019775">
    <property type="entry name" value="WD40_repeat_CS"/>
</dbReference>
<keyword evidence="4" id="KW-0677">Repeat</keyword>
<dbReference type="PANTHER" id="PTHR42693">
    <property type="entry name" value="ARYLSULFATASE FAMILY MEMBER"/>
    <property type="match status" value="1"/>
</dbReference>
<dbReference type="InterPro" id="IPR015943">
    <property type="entry name" value="WD40/YVTN_repeat-like_dom_sf"/>
</dbReference>
<dbReference type="PROSITE" id="PS50082">
    <property type="entry name" value="WD_REPEATS_2"/>
    <property type="match status" value="1"/>
</dbReference>
<dbReference type="SMART" id="SM00320">
    <property type="entry name" value="WD40"/>
    <property type="match status" value="4"/>
</dbReference>
<dbReference type="InterPro" id="IPR024607">
    <property type="entry name" value="Sulfatase_CS"/>
</dbReference>
<feature type="domain" description="Sulfatase N-terminal" evidence="8">
    <location>
        <begin position="6"/>
        <end position="431"/>
    </location>
</feature>
<dbReference type="OrthoDB" id="427795at2759"/>